<feature type="transmembrane region" description="Helical" evidence="1">
    <location>
        <begin position="216"/>
        <end position="237"/>
    </location>
</feature>
<keyword evidence="1" id="KW-0472">Membrane</keyword>
<accession>A0A0K1PC74</accession>
<evidence type="ECO:0000313" key="3">
    <source>
        <dbReference type="Proteomes" id="UP000055590"/>
    </source>
</evidence>
<proteinExistence type="predicted"/>
<keyword evidence="1" id="KW-0812">Transmembrane</keyword>
<feature type="transmembrane region" description="Helical" evidence="1">
    <location>
        <begin position="165"/>
        <end position="196"/>
    </location>
</feature>
<dbReference type="RefSeq" id="WP_050725389.1">
    <property type="nucleotide sequence ID" value="NZ_CP012332.1"/>
</dbReference>
<keyword evidence="1" id="KW-1133">Transmembrane helix</keyword>
<organism evidence="2 3">
    <name type="scientific">Vulgatibacter incomptus</name>
    <dbReference type="NCBI Taxonomy" id="1391653"/>
    <lineage>
        <taxon>Bacteria</taxon>
        <taxon>Pseudomonadati</taxon>
        <taxon>Myxococcota</taxon>
        <taxon>Myxococcia</taxon>
        <taxon>Myxococcales</taxon>
        <taxon>Cystobacterineae</taxon>
        <taxon>Vulgatibacteraceae</taxon>
        <taxon>Vulgatibacter</taxon>
    </lineage>
</organism>
<evidence type="ECO:0000256" key="1">
    <source>
        <dbReference type="SAM" id="Phobius"/>
    </source>
</evidence>
<name>A0A0K1PC74_9BACT</name>
<dbReference type="AlphaFoldDB" id="A0A0K1PC74"/>
<keyword evidence="3" id="KW-1185">Reference proteome</keyword>
<feature type="transmembrane region" description="Helical" evidence="1">
    <location>
        <begin position="120"/>
        <end position="145"/>
    </location>
</feature>
<dbReference type="EMBL" id="CP012332">
    <property type="protein sequence ID" value="AKU91016.1"/>
    <property type="molecule type" value="Genomic_DNA"/>
</dbReference>
<dbReference type="SUPFAM" id="SSF81343">
    <property type="entry name" value="Fumarate reductase respiratory complex transmembrane subunits"/>
    <property type="match status" value="1"/>
</dbReference>
<gene>
    <name evidence="2" type="ORF">AKJ08_1403</name>
</gene>
<feature type="transmembrane region" description="Helical" evidence="1">
    <location>
        <begin position="29"/>
        <end position="47"/>
    </location>
</feature>
<protein>
    <submittedName>
        <fullName evidence="2">Succinate dehydrogenase cytochrome b subunit</fullName>
    </submittedName>
</protein>
<sequence length="239" mass="26189">MHSGATTTGPRAGKSVIGRVAQSSVGAKWVMGVTGALFVFWLLLHLGGNLQVFKGAEIYNGYAAFLANEPALLWGQRLFVLVIVVLHVLAGMRLFYLNKKARPQGYQGYRYRKATWITRTMPYTGLLLLAFILFHLAHFTLGWVFPGDYAMVDALGRHDIYTNMIRSFSIGGIVVIYVVGMFLLALHLSHGVWSAIQTFGLNGRRWTPFAIQAGRILSAIIAAGFASIPVAILLGIFGS</sequence>
<dbReference type="Proteomes" id="UP000055590">
    <property type="component" value="Chromosome"/>
</dbReference>
<dbReference type="Gene3D" id="1.20.1300.10">
    <property type="entry name" value="Fumarate reductase/succinate dehydrogenase, transmembrane subunit"/>
    <property type="match status" value="1"/>
</dbReference>
<feature type="transmembrane region" description="Helical" evidence="1">
    <location>
        <begin position="78"/>
        <end position="96"/>
    </location>
</feature>
<dbReference type="NCBIfam" id="TIGR02046">
    <property type="entry name" value="sdhC_b558_fam"/>
    <property type="match status" value="1"/>
</dbReference>
<dbReference type="KEGG" id="vin:AKJ08_1403"/>
<dbReference type="CDD" id="cd03498">
    <property type="entry name" value="SQR_TypeB_2_TM"/>
    <property type="match status" value="1"/>
</dbReference>
<dbReference type="InterPro" id="IPR034804">
    <property type="entry name" value="SQR/QFR_C/D"/>
</dbReference>
<dbReference type="GO" id="GO:0016020">
    <property type="term" value="C:membrane"/>
    <property type="evidence" value="ECO:0007669"/>
    <property type="project" value="InterPro"/>
</dbReference>
<evidence type="ECO:0000313" key="2">
    <source>
        <dbReference type="EMBL" id="AKU91016.1"/>
    </source>
</evidence>
<reference evidence="2 3" key="1">
    <citation type="submission" date="2015-08" db="EMBL/GenBank/DDBJ databases">
        <authorList>
            <person name="Babu N.S."/>
            <person name="Beckwith C.J."/>
            <person name="Beseler K.G."/>
            <person name="Brison A."/>
            <person name="Carone J.V."/>
            <person name="Caskin T.P."/>
            <person name="Diamond M."/>
            <person name="Durham M.E."/>
            <person name="Foxe J.M."/>
            <person name="Go M."/>
            <person name="Henderson B.A."/>
            <person name="Jones I.B."/>
            <person name="McGettigan J.A."/>
            <person name="Micheletti S.J."/>
            <person name="Nasrallah M.E."/>
            <person name="Ortiz D."/>
            <person name="Piller C.R."/>
            <person name="Privatt S.R."/>
            <person name="Schneider S.L."/>
            <person name="Sharp S."/>
            <person name="Smith T.C."/>
            <person name="Stanton J.D."/>
            <person name="Ullery H.E."/>
            <person name="Wilson R.J."/>
            <person name="Serrano M.G."/>
            <person name="Buck G."/>
            <person name="Lee V."/>
            <person name="Wang Y."/>
            <person name="Carvalho R."/>
            <person name="Voegtly L."/>
            <person name="Shi R."/>
            <person name="Duckworth R."/>
            <person name="Johnson A."/>
            <person name="Loviza R."/>
            <person name="Walstead R."/>
            <person name="Shah Z."/>
            <person name="Kiflezghi M."/>
            <person name="Wade K."/>
            <person name="Ball S.L."/>
            <person name="Bradley K.W."/>
            <person name="Asai D.J."/>
            <person name="Bowman C.A."/>
            <person name="Russell D.A."/>
            <person name="Pope W.H."/>
            <person name="Jacobs-Sera D."/>
            <person name="Hendrix R.W."/>
            <person name="Hatfull G.F."/>
        </authorList>
    </citation>
    <scope>NUCLEOTIDE SEQUENCE [LARGE SCALE GENOMIC DNA]</scope>
    <source>
        <strain evidence="2 3">DSM 27710</strain>
    </source>
</reference>
<dbReference type="STRING" id="1391653.AKJ08_1403"/>
<dbReference type="InterPro" id="IPR011138">
    <property type="entry name" value="Cytochrome_b-558"/>
</dbReference>